<comment type="caution">
    <text evidence="5">The sequence shown here is derived from an EMBL/GenBank/DDBJ whole genome shotgun (WGS) entry which is preliminary data.</text>
</comment>
<keyword evidence="2 5" id="KW-0808">Transferase</keyword>
<dbReference type="EMBL" id="JBHTAR010000011">
    <property type="protein sequence ID" value="MFC7200920.1"/>
    <property type="molecule type" value="Genomic_DNA"/>
</dbReference>
<reference evidence="5 6" key="1">
    <citation type="journal article" date="2019" name="Int. J. Syst. Evol. Microbiol.">
        <title>The Global Catalogue of Microorganisms (GCM) 10K type strain sequencing project: providing services to taxonomists for standard genome sequencing and annotation.</title>
        <authorList>
            <consortium name="The Broad Institute Genomics Platform"/>
            <consortium name="The Broad Institute Genome Sequencing Center for Infectious Disease"/>
            <person name="Wu L."/>
            <person name="Ma J."/>
        </authorList>
    </citation>
    <scope>NUCLEOTIDE SEQUENCE [LARGE SCALE GENOMIC DNA]</scope>
    <source>
        <strain evidence="5 6">XZGYJ-43</strain>
    </source>
</reference>
<evidence type="ECO:0000256" key="1">
    <source>
        <dbReference type="ARBA" id="ARBA00022603"/>
    </source>
</evidence>
<accession>A0ABD5Z7D2</accession>
<dbReference type="Gene3D" id="3.40.50.150">
    <property type="entry name" value="Vaccinia Virus protein VP39"/>
    <property type="match status" value="1"/>
</dbReference>
<dbReference type="Pfam" id="PF13649">
    <property type="entry name" value="Methyltransf_25"/>
    <property type="match status" value="1"/>
</dbReference>
<dbReference type="InterPro" id="IPR029063">
    <property type="entry name" value="SAM-dependent_MTases_sf"/>
</dbReference>
<dbReference type="GO" id="GO:0032259">
    <property type="term" value="P:methylation"/>
    <property type="evidence" value="ECO:0007669"/>
    <property type="project" value="UniProtKB-KW"/>
</dbReference>
<feature type="domain" description="Methyltransferase" evidence="4">
    <location>
        <begin position="57"/>
        <end position="151"/>
    </location>
</feature>
<proteinExistence type="predicted"/>
<organism evidence="5 6">
    <name type="scientific">Halospeciosus flavus</name>
    <dbReference type="NCBI Taxonomy" id="3032283"/>
    <lineage>
        <taxon>Archaea</taxon>
        <taxon>Methanobacteriati</taxon>
        <taxon>Methanobacteriota</taxon>
        <taxon>Stenosarchaea group</taxon>
        <taxon>Halobacteria</taxon>
        <taxon>Halobacteriales</taxon>
        <taxon>Halobacteriaceae</taxon>
        <taxon>Halospeciosus</taxon>
    </lineage>
</organism>
<dbReference type="InterPro" id="IPR041698">
    <property type="entry name" value="Methyltransf_25"/>
</dbReference>
<evidence type="ECO:0000256" key="3">
    <source>
        <dbReference type="ARBA" id="ARBA00022691"/>
    </source>
</evidence>
<dbReference type="CDD" id="cd02440">
    <property type="entry name" value="AdoMet_MTases"/>
    <property type="match status" value="1"/>
</dbReference>
<dbReference type="PANTHER" id="PTHR43464:SF19">
    <property type="entry name" value="UBIQUINONE BIOSYNTHESIS O-METHYLTRANSFERASE, MITOCHONDRIAL"/>
    <property type="match status" value="1"/>
</dbReference>
<name>A0ABD5Z7D2_9EURY</name>
<protein>
    <submittedName>
        <fullName evidence="5">Class I SAM-dependent methyltransferase</fullName>
        <ecNumber evidence="5">2.1.-.-</ecNumber>
    </submittedName>
</protein>
<evidence type="ECO:0000259" key="4">
    <source>
        <dbReference type="Pfam" id="PF13649"/>
    </source>
</evidence>
<evidence type="ECO:0000313" key="6">
    <source>
        <dbReference type="Proteomes" id="UP001596447"/>
    </source>
</evidence>
<dbReference type="RefSeq" id="WP_279527683.1">
    <property type="nucleotide sequence ID" value="NZ_CP122312.1"/>
</dbReference>
<dbReference type="GO" id="GO:0008168">
    <property type="term" value="F:methyltransferase activity"/>
    <property type="evidence" value="ECO:0007669"/>
    <property type="project" value="UniProtKB-KW"/>
</dbReference>
<dbReference type="EC" id="2.1.-.-" evidence="5"/>
<keyword evidence="1 5" id="KW-0489">Methyltransferase</keyword>
<dbReference type="AlphaFoldDB" id="A0ABD5Z7D2"/>
<evidence type="ECO:0000256" key="2">
    <source>
        <dbReference type="ARBA" id="ARBA00022679"/>
    </source>
</evidence>
<keyword evidence="3" id="KW-0949">S-adenosyl-L-methionine</keyword>
<dbReference type="PANTHER" id="PTHR43464">
    <property type="entry name" value="METHYLTRANSFERASE"/>
    <property type="match status" value="1"/>
</dbReference>
<evidence type="ECO:0000313" key="5">
    <source>
        <dbReference type="EMBL" id="MFC7200920.1"/>
    </source>
</evidence>
<keyword evidence="6" id="KW-1185">Reference proteome</keyword>
<gene>
    <name evidence="5" type="ORF">ACFQJ9_16150</name>
</gene>
<sequence>MSGRSPAAQSGRGAALNRPMVRAYDASYRGPSPNWDVGYAQAPFVVLEAAGYIGGRVLDVGCGTGELAMFLADRGYDVLGVDFAPSAIQRARAKAHARGSAAQFLVWDALRLGELGLEFDTVVDSAMFHVFGALERERFVDELASVLRPGGRYVVVGDHRPDDRPVYEGGISKREIRERFRDADGWRVDFVVETVFERDWGETPAYLVGVTRTR</sequence>
<dbReference type="SUPFAM" id="SSF53335">
    <property type="entry name" value="S-adenosyl-L-methionine-dependent methyltransferases"/>
    <property type="match status" value="1"/>
</dbReference>
<dbReference type="Proteomes" id="UP001596447">
    <property type="component" value="Unassembled WGS sequence"/>
</dbReference>